<dbReference type="AlphaFoldDB" id="A0A7R8Z8B8"/>
<evidence type="ECO:0000256" key="5">
    <source>
        <dbReference type="ARBA" id="ARBA00023136"/>
    </source>
</evidence>
<keyword evidence="4" id="KW-0496">Mitochondrion</keyword>
<sequence>MDNSALTVSFDEETHGSKIVRKARENPMLPIDRLDSHTYRLFLDTDLPGLLEDEPLLVPQRMWYQCDGTLTHHGAQVGWLLNEVHPNQGIGNGHQGLTGCVIACAVGAYKFKRRGDMSMSVFLMQLRVAAQGTVVGFLTLGLGYSMINEYLIKPKSKD</sequence>
<evidence type="ECO:0000256" key="4">
    <source>
        <dbReference type="ARBA" id="ARBA00023128"/>
    </source>
</evidence>
<proteinExistence type="predicted"/>
<dbReference type="PANTHER" id="PTHR12297:SF3">
    <property type="entry name" value="HIG1 DOMAIN FAMILY MEMBER 1A"/>
    <property type="match status" value="1"/>
</dbReference>
<name>A0A7R8Z8B8_TIMDO</name>
<dbReference type="GO" id="GO:0031966">
    <property type="term" value="C:mitochondrial membrane"/>
    <property type="evidence" value="ECO:0007669"/>
    <property type="project" value="UniProtKB-SubCell"/>
</dbReference>
<keyword evidence="3 6" id="KW-1133">Transmembrane helix</keyword>
<feature type="transmembrane region" description="Helical" evidence="6">
    <location>
        <begin position="121"/>
        <end position="147"/>
    </location>
</feature>
<dbReference type="PANTHER" id="PTHR12297">
    <property type="entry name" value="HYPOXIA-INDUCBILE GENE 1 HIG1 -RELATED"/>
    <property type="match status" value="1"/>
</dbReference>
<evidence type="ECO:0000256" key="2">
    <source>
        <dbReference type="ARBA" id="ARBA00022692"/>
    </source>
</evidence>
<dbReference type="Pfam" id="PF04588">
    <property type="entry name" value="HIG_1_N"/>
    <property type="match status" value="1"/>
</dbReference>
<comment type="subcellular location">
    <subcellularLocation>
        <location evidence="1">Mitochondrion membrane</location>
    </subcellularLocation>
</comment>
<evidence type="ECO:0000256" key="6">
    <source>
        <dbReference type="SAM" id="Phobius"/>
    </source>
</evidence>
<reference evidence="8" key="1">
    <citation type="submission" date="2020-11" db="EMBL/GenBank/DDBJ databases">
        <authorList>
            <person name="Tran Van P."/>
        </authorList>
    </citation>
    <scope>NUCLEOTIDE SEQUENCE</scope>
</reference>
<gene>
    <name evidence="8" type="ORF">TDIB3V08_LOCUS6449</name>
</gene>
<dbReference type="GO" id="GO:0097250">
    <property type="term" value="P:mitochondrial respirasome assembly"/>
    <property type="evidence" value="ECO:0007669"/>
    <property type="project" value="TreeGrafter"/>
</dbReference>
<dbReference type="Gene3D" id="6.10.140.1320">
    <property type="match status" value="1"/>
</dbReference>
<evidence type="ECO:0000256" key="1">
    <source>
        <dbReference type="ARBA" id="ARBA00004325"/>
    </source>
</evidence>
<dbReference type="EMBL" id="OA567348">
    <property type="protein sequence ID" value="CAD7200222.1"/>
    <property type="molecule type" value="Genomic_DNA"/>
</dbReference>
<dbReference type="InterPro" id="IPR007667">
    <property type="entry name" value="Hypoxia_induced_domain"/>
</dbReference>
<accession>A0A7R8Z8B8</accession>
<dbReference type="InterPro" id="IPR050355">
    <property type="entry name" value="RCF1"/>
</dbReference>
<protein>
    <recommendedName>
        <fullName evidence="7">HIG1 domain-containing protein</fullName>
    </recommendedName>
</protein>
<keyword evidence="5 6" id="KW-0472">Membrane</keyword>
<keyword evidence="2 6" id="KW-0812">Transmembrane</keyword>
<evidence type="ECO:0000313" key="8">
    <source>
        <dbReference type="EMBL" id="CAD7200222.1"/>
    </source>
</evidence>
<organism evidence="8">
    <name type="scientific">Timema douglasi</name>
    <name type="common">Walking stick</name>
    <dbReference type="NCBI Taxonomy" id="61478"/>
    <lineage>
        <taxon>Eukaryota</taxon>
        <taxon>Metazoa</taxon>
        <taxon>Ecdysozoa</taxon>
        <taxon>Arthropoda</taxon>
        <taxon>Hexapoda</taxon>
        <taxon>Insecta</taxon>
        <taxon>Pterygota</taxon>
        <taxon>Neoptera</taxon>
        <taxon>Polyneoptera</taxon>
        <taxon>Phasmatodea</taxon>
        <taxon>Timematodea</taxon>
        <taxon>Timematoidea</taxon>
        <taxon>Timematidae</taxon>
        <taxon>Timema</taxon>
    </lineage>
</organism>
<evidence type="ECO:0000259" key="7">
    <source>
        <dbReference type="PROSITE" id="PS51503"/>
    </source>
</evidence>
<feature type="domain" description="HIG1" evidence="7">
    <location>
        <begin position="57"/>
        <end position="156"/>
    </location>
</feature>
<dbReference type="PROSITE" id="PS51503">
    <property type="entry name" value="HIG1"/>
    <property type="match status" value="1"/>
</dbReference>
<evidence type="ECO:0000256" key="3">
    <source>
        <dbReference type="ARBA" id="ARBA00022989"/>
    </source>
</evidence>